<accession>A0A7V2B161</accession>
<reference evidence="1" key="1">
    <citation type="journal article" date="2020" name="mSystems">
        <title>Genome- and Community-Level Interaction Insights into Carbon Utilization and Element Cycling Functions of Hydrothermarchaeota in Hydrothermal Sediment.</title>
        <authorList>
            <person name="Zhou Z."/>
            <person name="Liu Y."/>
            <person name="Xu W."/>
            <person name="Pan J."/>
            <person name="Luo Z.H."/>
            <person name="Li M."/>
        </authorList>
    </citation>
    <scope>NUCLEOTIDE SEQUENCE [LARGE SCALE GENOMIC DNA]</scope>
    <source>
        <strain evidence="1">SpSt-143</strain>
    </source>
</reference>
<name>A0A7V2B161_RHOMR</name>
<dbReference type="GO" id="GO:0016740">
    <property type="term" value="F:transferase activity"/>
    <property type="evidence" value="ECO:0007669"/>
    <property type="project" value="UniProtKB-KW"/>
</dbReference>
<dbReference type="EMBL" id="DSGB01000005">
    <property type="protein sequence ID" value="HER96405.1"/>
    <property type="molecule type" value="Genomic_DNA"/>
</dbReference>
<protein>
    <submittedName>
        <fullName evidence="1">Glycosyltransferase</fullName>
    </submittedName>
</protein>
<organism evidence="1">
    <name type="scientific">Rhodothermus marinus</name>
    <name type="common">Rhodothermus obamensis</name>
    <dbReference type="NCBI Taxonomy" id="29549"/>
    <lineage>
        <taxon>Bacteria</taxon>
        <taxon>Pseudomonadati</taxon>
        <taxon>Rhodothermota</taxon>
        <taxon>Rhodothermia</taxon>
        <taxon>Rhodothermales</taxon>
        <taxon>Rhodothermaceae</taxon>
        <taxon>Rhodothermus</taxon>
    </lineage>
</organism>
<dbReference type="AlphaFoldDB" id="A0A7V2B161"/>
<evidence type="ECO:0000313" key="1">
    <source>
        <dbReference type="EMBL" id="HER96405.1"/>
    </source>
</evidence>
<dbReference type="Pfam" id="PF13704">
    <property type="entry name" value="Glyco_tranf_2_4"/>
    <property type="match status" value="1"/>
</dbReference>
<comment type="caution">
    <text evidence="1">The sequence shown here is derived from an EMBL/GenBank/DDBJ whole genome shotgun (WGS) entry which is preliminary data.</text>
</comment>
<gene>
    <name evidence="1" type="ORF">ENO59_07795</name>
</gene>
<dbReference type="SUPFAM" id="SSF53448">
    <property type="entry name" value="Nucleotide-diphospho-sugar transferases"/>
    <property type="match status" value="1"/>
</dbReference>
<proteinExistence type="predicted"/>
<sequence length="339" mass="39780">MKRKIKKAATLICLTPVRNEAWILERFLQCASTWADYIVIADQQSTDNSREIARRFEKVVWVDNPYPAYDEGARQQLLIETARRLPASGRRILIALDADEMFSANWMESEEWQRLLTAPPATVLYFQWVNIGPEVSCAWVDPSYKPFGFVDDGSPHEGRPIHGPRVPVPAHASALHFKEIKVLHYQYADWERMRSKQRWYQVWERLNDPKKRPVTLFRQYHHMEAAIRQAGPVRPEWLAGYEALGIDMRSVQRQNAYYWDDEVLQWLVQYGPERFRKLNIWDQDWAALAAQRGFSLNGQLRDPRTPLEKAVHAWLKATQGKSHRLHIRAVQKLLQLLGW</sequence>
<dbReference type="InterPro" id="IPR029044">
    <property type="entry name" value="Nucleotide-diphossugar_trans"/>
</dbReference>
<dbReference type="Gene3D" id="3.90.550.10">
    <property type="entry name" value="Spore Coat Polysaccharide Biosynthesis Protein SpsA, Chain A"/>
    <property type="match status" value="1"/>
</dbReference>
<keyword evidence="1" id="KW-0808">Transferase</keyword>